<dbReference type="InterPro" id="IPR016181">
    <property type="entry name" value="Acyl_CoA_acyltransferase"/>
</dbReference>
<sequence>MGGKFRFTNRVERIFNISKSLVSGEVICPVHFLVGAFKERTGVCAELFLYLDRQFGIDFIDQMLRNSSYEASPSLADVLELAHETMVAYHQIYINEGHIIRAILELDPFVNSVLDDRIRLDILNIVSVPRDMIVSLKKYMRPEMNQIDFSIRKALPRDYHQLLAFVKCEFGDRWVPLIENGYKTLNKTPIFLAIAEDNIIGFACYDVVRNRKGLFGPMGTAAGCRTKGIGAALLHFCLNDMAKVGYEYAIIGQAGPIEFYEKTCGARIIPVEI</sequence>
<feature type="domain" description="N-acetyltransferase" evidence="1">
    <location>
        <begin position="149"/>
        <end position="273"/>
    </location>
</feature>
<dbReference type="Proteomes" id="UP000295416">
    <property type="component" value="Unassembled WGS sequence"/>
</dbReference>
<evidence type="ECO:0000259" key="1">
    <source>
        <dbReference type="PROSITE" id="PS51186"/>
    </source>
</evidence>
<accession>A0A4R2NDC9</accession>
<keyword evidence="3" id="KW-1185">Reference proteome</keyword>
<organism evidence="2 3">
    <name type="scientific">Scopulibacillus darangshiensis</name>
    <dbReference type="NCBI Taxonomy" id="442528"/>
    <lineage>
        <taxon>Bacteria</taxon>
        <taxon>Bacillati</taxon>
        <taxon>Bacillota</taxon>
        <taxon>Bacilli</taxon>
        <taxon>Bacillales</taxon>
        <taxon>Sporolactobacillaceae</taxon>
        <taxon>Scopulibacillus</taxon>
    </lineage>
</organism>
<dbReference type="SUPFAM" id="SSF81923">
    <property type="entry name" value="Double Clp-N motif"/>
    <property type="match status" value="1"/>
</dbReference>
<dbReference type="OrthoDB" id="4016818at2"/>
<keyword evidence="2" id="KW-0808">Transferase</keyword>
<comment type="caution">
    <text evidence="2">The sequence shown here is derived from an EMBL/GenBank/DDBJ whole genome shotgun (WGS) entry which is preliminary data.</text>
</comment>
<protein>
    <submittedName>
        <fullName evidence="2">Acetyltransferase (GNAT) family protein</fullName>
    </submittedName>
</protein>
<proteinExistence type="predicted"/>
<evidence type="ECO:0000313" key="2">
    <source>
        <dbReference type="EMBL" id="TCP19150.1"/>
    </source>
</evidence>
<dbReference type="Pfam" id="PF00583">
    <property type="entry name" value="Acetyltransf_1"/>
    <property type="match status" value="1"/>
</dbReference>
<name>A0A4R2NDC9_9BACL</name>
<dbReference type="RefSeq" id="WP_132748488.1">
    <property type="nucleotide sequence ID" value="NZ_SLXK01000066.1"/>
</dbReference>
<dbReference type="Gene3D" id="3.40.630.30">
    <property type="match status" value="1"/>
</dbReference>
<evidence type="ECO:0000313" key="3">
    <source>
        <dbReference type="Proteomes" id="UP000295416"/>
    </source>
</evidence>
<gene>
    <name evidence="2" type="ORF">EV207_16616</name>
</gene>
<dbReference type="InterPro" id="IPR000182">
    <property type="entry name" value="GNAT_dom"/>
</dbReference>
<dbReference type="GO" id="GO:0016747">
    <property type="term" value="F:acyltransferase activity, transferring groups other than amino-acyl groups"/>
    <property type="evidence" value="ECO:0007669"/>
    <property type="project" value="InterPro"/>
</dbReference>
<reference evidence="2 3" key="1">
    <citation type="submission" date="2019-03" db="EMBL/GenBank/DDBJ databases">
        <title>Genomic Encyclopedia of Type Strains, Phase IV (KMG-IV): sequencing the most valuable type-strain genomes for metagenomic binning, comparative biology and taxonomic classification.</title>
        <authorList>
            <person name="Goeker M."/>
        </authorList>
    </citation>
    <scope>NUCLEOTIDE SEQUENCE [LARGE SCALE GENOMIC DNA]</scope>
    <source>
        <strain evidence="2 3">DSM 19377</strain>
    </source>
</reference>
<dbReference type="AlphaFoldDB" id="A0A4R2NDC9"/>
<dbReference type="InterPro" id="IPR036628">
    <property type="entry name" value="Clp_N_dom_sf"/>
</dbReference>
<dbReference type="PROSITE" id="PS51186">
    <property type="entry name" value="GNAT"/>
    <property type="match status" value="1"/>
</dbReference>
<dbReference type="EMBL" id="SLXK01000066">
    <property type="protein sequence ID" value="TCP19150.1"/>
    <property type="molecule type" value="Genomic_DNA"/>
</dbReference>
<dbReference type="CDD" id="cd04301">
    <property type="entry name" value="NAT_SF"/>
    <property type="match status" value="1"/>
</dbReference>
<dbReference type="SUPFAM" id="SSF55729">
    <property type="entry name" value="Acyl-CoA N-acyltransferases (Nat)"/>
    <property type="match status" value="1"/>
</dbReference>